<dbReference type="EMBL" id="LNNH01000013">
    <property type="protein sequence ID" value="KWW20726.1"/>
    <property type="molecule type" value="Genomic_DNA"/>
</dbReference>
<keyword evidence="2" id="KW-1185">Reference proteome</keyword>
<accession>A0A109MZI8</accession>
<dbReference type="AlphaFoldDB" id="A0A109MZI8"/>
<dbReference type="Proteomes" id="UP000064189">
    <property type="component" value="Unassembled WGS sequence"/>
</dbReference>
<proteinExistence type="predicted"/>
<sequence length="147" mass="16776">MRCSKLVITLIILVFCTSCSPKHEKTTKTPTFNYEKNTLMGKNGKIGMKSETLKKGKESEITFYVWGTEEELSTPFEVRGINESKLGTKKESVIPPITILKYKDSIIGEPNLIIKSKVKPLEDGNWKLTTMFNDKKFYTFNVNVLDE</sequence>
<reference evidence="1 2" key="1">
    <citation type="submission" date="2015-11" db="EMBL/GenBank/DDBJ databases">
        <title>Genome Sequence of Bacillus simplex strain VanAntwerpen2.</title>
        <authorList>
            <person name="Couger M.B."/>
        </authorList>
    </citation>
    <scope>NUCLEOTIDE SEQUENCE [LARGE SCALE GENOMIC DNA]</scope>
    <source>
        <strain evidence="1 2">VanAntwerpen02</strain>
    </source>
</reference>
<dbReference type="Gene3D" id="2.60.40.3830">
    <property type="match status" value="1"/>
</dbReference>
<comment type="caution">
    <text evidence="1">The sequence shown here is derived from an EMBL/GenBank/DDBJ whole genome shotgun (WGS) entry which is preliminary data.</text>
</comment>
<evidence type="ECO:0000313" key="1">
    <source>
        <dbReference type="EMBL" id="KWW20726.1"/>
    </source>
</evidence>
<gene>
    <name evidence="1" type="ORF">AS888_00080</name>
</gene>
<organism evidence="1 2">
    <name type="scientific">Peribacillus simplex</name>
    <dbReference type="NCBI Taxonomy" id="1478"/>
    <lineage>
        <taxon>Bacteria</taxon>
        <taxon>Bacillati</taxon>
        <taxon>Bacillota</taxon>
        <taxon>Bacilli</taxon>
        <taxon>Bacillales</taxon>
        <taxon>Bacillaceae</taxon>
        <taxon>Peribacillus</taxon>
    </lineage>
</organism>
<protein>
    <submittedName>
        <fullName evidence="1">Uncharacterized protein</fullName>
    </submittedName>
</protein>
<name>A0A109MZI8_9BACI</name>
<evidence type="ECO:0000313" key="2">
    <source>
        <dbReference type="Proteomes" id="UP000064189"/>
    </source>
</evidence>